<keyword evidence="3" id="KW-0285">Flavoprotein</keyword>
<comment type="cofactor">
    <cofactor evidence="1">
        <name>FAD</name>
        <dbReference type="ChEBI" id="CHEBI:57692"/>
    </cofactor>
</comment>
<dbReference type="Gene3D" id="3.30.43.10">
    <property type="entry name" value="Uridine Diphospho-n-acetylenolpyruvylglucosamine Reductase, domain 2"/>
    <property type="match status" value="1"/>
</dbReference>
<evidence type="ECO:0000256" key="8">
    <source>
        <dbReference type="SAM" id="SignalP"/>
    </source>
</evidence>
<reference evidence="10" key="2">
    <citation type="submission" date="2023-05" db="EMBL/GenBank/DDBJ databases">
        <authorList>
            <person name="Schelkunov M.I."/>
        </authorList>
    </citation>
    <scope>NUCLEOTIDE SEQUENCE</scope>
    <source>
        <strain evidence="10">Hsosn_3</strain>
        <tissue evidence="10">Leaf</tissue>
    </source>
</reference>
<evidence type="ECO:0000256" key="5">
    <source>
        <dbReference type="ARBA" id="ARBA00022827"/>
    </source>
</evidence>
<name>A0AAD8MTP8_9APIA</name>
<dbReference type="GO" id="GO:0071949">
    <property type="term" value="F:FAD binding"/>
    <property type="evidence" value="ECO:0007669"/>
    <property type="project" value="InterPro"/>
</dbReference>
<evidence type="ECO:0000256" key="7">
    <source>
        <dbReference type="ARBA" id="ARBA00023180"/>
    </source>
</evidence>
<dbReference type="Proteomes" id="UP001237642">
    <property type="component" value="Unassembled WGS sequence"/>
</dbReference>
<comment type="caution">
    <text evidence="10">The sequence shown here is derived from an EMBL/GenBank/DDBJ whole genome shotgun (WGS) entry which is preliminary data.</text>
</comment>
<evidence type="ECO:0000256" key="4">
    <source>
        <dbReference type="ARBA" id="ARBA00022729"/>
    </source>
</evidence>
<keyword evidence="11" id="KW-1185">Reference proteome</keyword>
<feature type="signal peptide" evidence="8">
    <location>
        <begin position="1"/>
        <end position="23"/>
    </location>
</feature>
<organism evidence="10 11">
    <name type="scientific">Heracleum sosnowskyi</name>
    <dbReference type="NCBI Taxonomy" id="360622"/>
    <lineage>
        <taxon>Eukaryota</taxon>
        <taxon>Viridiplantae</taxon>
        <taxon>Streptophyta</taxon>
        <taxon>Embryophyta</taxon>
        <taxon>Tracheophyta</taxon>
        <taxon>Spermatophyta</taxon>
        <taxon>Magnoliopsida</taxon>
        <taxon>eudicotyledons</taxon>
        <taxon>Gunneridae</taxon>
        <taxon>Pentapetalae</taxon>
        <taxon>asterids</taxon>
        <taxon>campanulids</taxon>
        <taxon>Apiales</taxon>
        <taxon>Apiaceae</taxon>
        <taxon>Apioideae</taxon>
        <taxon>apioid superclade</taxon>
        <taxon>Tordylieae</taxon>
        <taxon>Tordyliinae</taxon>
        <taxon>Heracleum</taxon>
    </lineage>
</organism>
<evidence type="ECO:0000259" key="9">
    <source>
        <dbReference type="PROSITE" id="PS51387"/>
    </source>
</evidence>
<dbReference type="InterPro" id="IPR036318">
    <property type="entry name" value="FAD-bd_PCMH-like_sf"/>
</dbReference>
<dbReference type="Gene3D" id="3.40.462.20">
    <property type="match status" value="1"/>
</dbReference>
<evidence type="ECO:0000313" key="10">
    <source>
        <dbReference type="EMBL" id="KAK1384826.1"/>
    </source>
</evidence>
<keyword evidence="4 8" id="KW-0732">Signal</keyword>
<dbReference type="PROSITE" id="PS51387">
    <property type="entry name" value="FAD_PCMH"/>
    <property type="match status" value="1"/>
</dbReference>
<protein>
    <submittedName>
        <fullName evidence="10">Berberine bridge enzyme-like 21</fullName>
    </submittedName>
</protein>
<keyword evidence="7" id="KW-0325">Glycoprotein</keyword>
<dbReference type="SUPFAM" id="SSF56176">
    <property type="entry name" value="FAD-binding/transporter-associated domain-like"/>
    <property type="match status" value="1"/>
</dbReference>
<proteinExistence type="inferred from homology"/>
<evidence type="ECO:0000256" key="6">
    <source>
        <dbReference type="ARBA" id="ARBA00023157"/>
    </source>
</evidence>
<sequence>MASNYFMKLFSTLIVLSLPAAWAQISPSISNDFIQCLEKNSLPSNPISQAIYTPQNTSYVNVLDIYARNLRFMTPQTAKPLVIVAAMHESHVRAAILCSNQTNVLLRTRCGGHDYEALSYTANLPFVILDMFNFRSIDINLEDDTALVEGGVLLGELYYRIAEKSSTRAFPAGVCPTVGVSGHFSGGGYGTLIRKYGLSVDNIVDAKIMGLDGIVKDREAMGEDLFWAIRGGGGASFGVVLSWKLKLVEVPETVTVFTVNRTLEQAAADIIYKWQHVVTILPDDIFLRLELWPTDGFPKTLRATFIGLFLGNTEALLEIMNKQFPELGLTQNACTEMKWIESVLHWDAIPRGTPLEVLLERDWHGKNYLKSKSDFVKKVVSKQGLQQIFDKMMQVGGVIMQWNPYGGRMNNISESAVPLPQRAGYLFKIQYVSFWTQDGKKIADDHIQKSRQLYDFMAPYVTSSPREAFINYRDLDIGQNPYCNASYAQAKTYCVKYFKGNFERLVRIKTAVDPTNFFRNEQSIPTLPV</sequence>
<dbReference type="EMBL" id="JAUIZM010000005">
    <property type="protein sequence ID" value="KAK1384826.1"/>
    <property type="molecule type" value="Genomic_DNA"/>
</dbReference>
<evidence type="ECO:0000256" key="3">
    <source>
        <dbReference type="ARBA" id="ARBA00022630"/>
    </source>
</evidence>
<dbReference type="PANTHER" id="PTHR32448">
    <property type="entry name" value="OS08G0158400 PROTEIN"/>
    <property type="match status" value="1"/>
</dbReference>
<dbReference type="InterPro" id="IPR016166">
    <property type="entry name" value="FAD-bd_PCMH"/>
</dbReference>
<keyword evidence="6" id="KW-1015">Disulfide bond</keyword>
<dbReference type="Gene3D" id="3.30.465.10">
    <property type="match status" value="1"/>
</dbReference>
<dbReference type="InterPro" id="IPR006094">
    <property type="entry name" value="Oxid_FAD_bind_N"/>
</dbReference>
<dbReference type="InterPro" id="IPR016169">
    <property type="entry name" value="FAD-bd_PCMH_sub2"/>
</dbReference>
<dbReference type="Pfam" id="PF08031">
    <property type="entry name" value="BBE"/>
    <property type="match status" value="1"/>
</dbReference>
<gene>
    <name evidence="10" type="ORF">POM88_022561</name>
</gene>
<feature type="chain" id="PRO_5042255141" evidence="8">
    <location>
        <begin position="24"/>
        <end position="529"/>
    </location>
</feature>
<accession>A0AAD8MTP8</accession>
<keyword evidence="5" id="KW-0274">FAD</keyword>
<dbReference type="GO" id="GO:0016491">
    <property type="term" value="F:oxidoreductase activity"/>
    <property type="evidence" value="ECO:0007669"/>
    <property type="project" value="InterPro"/>
</dbReference>
<evidence type="ECO:0000256" key="1">
    <source>
        <dbReference type="ARBA" id="ARBA00001974"/>
    </source>
</evidence>
<dbReference type="InterPro" id="IPR012951">
    <property type="entry name" value="BBE"/>
</dbReference>
<dbReference type="FunFam" id="3.30.43.10:FF:000004">
    <property type="entry name" value="Berberine bridge enzyme-like 15"/>
    <property type="match status" value="1"/>
</dbReference>
<feature type="domain" description="FAD-binding PCMH-type" evidence="9">
    <location>
        <begin position="76"/>
        <end position="250"/>
    </location>
</feature>
<reference evidence="10" key="1">
    <citation type="submission" date="2023-02" db="EMBL/GenBank/DDBJ databases">
        <title>Genome of toxic invasive species Heracleum sosnowskyi carries increased number of genes despite the absence of recent whole-genome duplications.</title>
        <authorList>
            <person name="Schelkunov M."/>
            <person name="Shtratnikova V."/>
            <person name="Makarenko M."/>
            <person name="Klepikova A."/>
            <person name="Omelchenko D."/>
            <person name="Novikova G."/>
            <person name="Obukhova E."/>
            <person name="Bogdanov V."/>
            <person name="Penin A."/>
            <person name="Logacheva M."/>
        </authorList>
    </citation>
    <scope>NUCLEOTIDE SEQUENCE</scope>
    <source>
        <strain evidence="10">Hsosn_3</strain>
        <tissue evidence="10">Leaf</tissue>
    </source>
</reference>
<dbReference type="AlphaFoldDB" id="A0AAD8MTP8"/>
<dbReference type="Pfam" id="PF01565">
    <property type="entry name" value="FAD_binding_4"/>
    <property type="match status" value="1"/>
</dbReference>
<dbReference type="InterPro" id="IPR016167">
    <property type="entry name" value="FAD-bd_PCMH_sub1"/>
</dbReference>
<evidence type="ECO:0000313" key="11">
    <source>
        <dbReference type="Proteomes" id="UP001237642"/>
    </source>
</evidence>
<comment type="similarity">
    <text evidence="2">Belongs to the oxygen-dependent FAD-linked oxidoreductase family.</text>
</comment>
<evidence type="ECO:0000256" key="2">
    <source>
        <dbReference type="ARBA" id="ARBA00005466"/>
    </source>
</evidence>